<proteinExistence type="predicted"/>
<name>A0A4Y9YMV6_9AGAM</name>
<organism evidence="1 2">
    <name type="scientific">Dentipellis fragilis</name>
    <dbReference type="NCBI Taxonomy" id="205917"/>
    <lineage>
        <taxon>Eukaryota</taxon>
        <taxon>Fungi</taxon>
        <taxon>Dikarya</taxon>
        <taxon>Basidiomycota</taxon>
        <taxon>Agaricomycotina</taxon>
        <taxon>Agaricomycetes</taxon>
        <taxon>Russulales</taxon>
        <taxon>Hericiaceae</taxon>
        <taxon>Dentipellis</taxon>
    </lineage>
</organism>
<accession>A0A4Y9YMV6</accession>
<gene>
    <name evidence="1" type="ORF">EVG20_g6383</name>
</gene>
<reference evidence="1 2" key="1">
    <citation type="submission" date="2019-02" db="EMBL/GenBank/DDBJ databases">
        <title>Genome sequencing of the rare red list fungi Dentipellis fragilis.</title>
        <authorList>
            <person name="Buettner E."/>
            <person name="Kellner H."/>
        </authorList>
    </citation>
    <scope>NUCLEOTIDE SEQUENCE [LARGE SCALE GENOMIC DNA]</scope>
    <source>
        <strain evidence="1 2">DSM 105465</strain>
    </source>
</reference>
<evidence type="ECO:0000313" key="1">
    <source>
        <dbReference type="EMBL" id="TFY63270.1"/>
    </source>
</evidence>
<dbReference type="Proteomes" id="UP000298327">
    <property type="component" value="Unassembled WGS sequence"/>
</dbReference>
<keyword evidence="2" id="KW-1185">Reference proteome</keyword>
<comment type="caution">
    <text evidence="1">The sequence shown here is derived from an EMBL/GenBank/DDBJ whole genome shotgun (WGS) entry which is preliminary data.</text>
</comment>
<protein>
    <submittedName>
        <fullName evidence="1">Uncharacterized protein</fullName>
    </submittedName>
</protein>
<dbReference type="OrthoDB" id="2827579at2759"/>
<evidence type="ECO:0000313" key="2">
    <source>
        <dbReference type="Proteomes" id="UP000298327"/>
    </source>
</evidence>
<sequence length="186" mass="20824">MRALPRALLFRATQYNPYFFVILDARTATDGTGIIVYNEMLGDPPWELRTTAATISITIVNLEIYNYTIEEELGNMPDDPDEAATWACDAPLDNSELHHDVRVPLDKFEKLDDAPDGFVKFRIEDVTTLVPEYPSGLVELLWFGEPPEEALLECIEQDRHSTGEGEARARAKVVTFQTGPNALGPI</sequence>
<dbReference type="EMBL" id="SEOQ01000424">
    <property type="protein sequence ID" value="TFY63270.1"/>
    <property type="molecule type" value="Genomic_DNA"/>
</dbReference>
<dbReference type="AlphaFoldDB" id="A0A4Y9YMV6"/>